<dbReference type="GO" id="GO:0006508">
    <property type="term" value="P:proteolysis"/>
    <property type="evidence" value="ECO:0007669"/>
    <property type="project" value="UniProtKB-KW"/>
</dbReference>
<sequence length="414" mass="45901">VPPSSSRDAARRNVERTSSMALGDWDEVAVGKYVYWSNVQDDVPLADLGEVLSADGSNRVVRFAKKEVKDKVWMFRLADIQKETFVHAVVDGVSPHSVGLVRELKGGQLLVHIEGNGLTANRTDLLKSQLQPGSRVRWTISSDDIPRGELGEVLLDVNAYSDIKVKFSAGEFRMRYSEMVLASECGNSITVGQYVYWSNVQDGVPLGDLGEVLSADGSNRVVRFAKKEVKDKAWMFRLAEIQKDAFVHATTSGIPPDAVGVVKDLKDGHLLVHIEGNGLTEHRTNLLNSSLQPGLRVRWTKSDEQIPRGHVGEVLADVNAYSDVKVKFPFGEFRLRYSEMTQAPLSAIPEEPLAKLKRIFNDFRGGRLPVEDFVDILKRLGFAETDGLDLSSQLPRGKDGTCSGKDFISYLFPR</sequence>
<accession>A0ABP0RKT9</accession>
<reference evidence="1 2" key="1">
    <citation type="submission" date="2024-02" db="EMBL/GenBank/DDBJ databases">
        <authorList>
            <person name="Chen Y."/>
            <person name="Shah S."/>
            <person name="Dougan E. K."/>
            <person name="Thang M."/>
            <person name="Chan C."/>
        </authorList>
    </citation>
    <scope>NUCLEOTIDE SEQUENCE [LARGE SCALE GENOMIC DNA]</scope>
</reference>
<proteinExistence type="predicted"/>
<dbReference type="Proteomes" id="UP001642464">
    <property type="component" value="Unassembled WGS sequence"/>
</dbReference>
<name>A0ABP0RKT9_9DINO</name>
<keyword evidence="2" id="KW-1185">Reference proteome</keyword>
<gene>
    <name evidence="1" type="ORF">SCF082_LOCUS47223</name>
</gene>
<protein>
    <submittedName>
        <fullName evidence="1">Calpain-type cysteine protease DEK1</fullName>
    </submittedName>
</protein>
<comment type="caution">
    <text evidence="1">The sequence shown here is derived from an EMBL/GenBank/DDBJ whole genome shotgun (WGS) entry which is preliminary data.</text>
</comment>
<keyword evidence="1" id="KW-0645">Protease</keyword>
<feature type="non-terminal residue" evidence="1">
    <location>
        <position position="1"/>
    </location>
</feature>
<dbReference type="EMBL" id="CAXAMM010041729">
    <property type="protein sequence ID" value="CAK9100963.1"/>
    <property type="molecule type" value="Genomic_DNA"/>
</dbReference>
<evidence type="ECO:0000313" key="1">
    <source>
        <dbReference type="EMBL" id="CAK9100963.1"/>
    </source>
</evidence>
<keyword evidence="1" id="KW-0378">Hydrolase</keyword>
<evidence type="ECO:0000313" key="2">
    <source>
        <dbReference type="Proteomes" id="UP001642464"/>
    </source>
</evidence>
<organism evidence="1 2">
    <name type="scientific">Durusdinium trenchii</name>
    <dbReference type="NCBI Taxonomy" id="1381693"/>
    <lineage>
        <taxon>Eukaryota</taxon>
        <taxon>Sar</taxon>
        <taxon>Alveolata</taxon>
        <taxon>Dinophyceae</taxon>
        <taxon>Suessiales</taxon>
        <taxon>Symbiodiniaceae</taxon>
        <taxon>Durusdinium</taxon>
    </lineage>
</organism>
<dbReference type="GO" id="GO:0008233">
    <property type="term" value="F:peptidase activity"/>
    <property type="evidence" value="ECO:0007669"/>
    <property type="project" value="UniProtKB-KW"/>
</dbReference>